<keyword evidence="3" id="KW-0732">Signal</keyword>
<gene>
    <name evidence="5" type="ORF">SAMN06265353_0482</name>
</gene>
<dbReference type="RefSeq" id="WP_096600686.1">
    <property type="nucleotide sequence ID" value="NZ_OBEN01000001.1"/>
</dbReference>
<evidence type="ECO:0000256" key="1">
    <source>
        <dbReference type="ARBA" id="ARBA00022723"/>
    </source>
</evidence>
<evidence type="ECO:0000313" key="6">
    <source>
        <dbReference type="Proteomes" id="UP000218627"/>
    </source>
</evidence>
<dbReference type="Pfam" id="PF05567">
    <property type="entry name" value="T4P_PilY1"/>
    <property type="match status" value="1"/>
</dbReference>
<keyword evidence="1" id="KW-0479">Metal-binding</keyword>
<accession>A0A285NWD3</accession>
<keyword evidence="6" id="KW-1185">Reference proteome</keyword>
<feature type="chain" id="PRO_5013035490" evidence="3">
    <location>
        <begin position="24"/>
        <end position="1252"/>
    </location>
</feature>
<dbReference type="OrthoDB" id="7156875at2"/>
<keyword evidence="2" id="KW-0106">Calcium</keyword>
<feature type="domain" description="PilY1 beta-propeller" evidence="4">
    <location>
        <begin position="716"/>
        <end position="1013"/>
    </location>
</feature>
<proteinExistence type="predicted"/>
<feature type="signal peptide" evidence="3">
    <location>
        <begin position="1"/>
        <end position="23"/>
    </location>
</feature>
<reference evidence="6" key="1">
    <citation type="submission" date="2017-09" db="EMBL/GenBank/DDBJ databases">
        <authorList>
            <person name="Varghese N."/>
            <person name="Submissions S."/>
        </authorList>
    </citation>
    <scope>NUCLEOTIDE SEQUENCE [LARGE SCALE GENOMIC DNA]</scope>
    <source>
        <strain evidence="6">DSM 2913</strain>
    </source>
</reference>
<dbReference type="InterPro" id="IPR036465">
    <property type="entry name" value="vWFA_dom_sf"/>
</dbReference>
<protein>
    <submittedName>
        <fullName evidence="5">Type IV pilus assembly protein PilY1</fullName>
    </submittedName>
</protein>
<dbReference type="AlphaFoldDB" id="A0A285NWD3"/>
<dbReference type="Proteomes" id="UP000218627">
    <property type="component" value="Unassembled WGS sequence"/>
</dbReference>
<evidence type="ECO:0000256" key="3">
    <source>
        <dbReference type="SAM" id="SignalP"/>
    </source>
</evidence>
<dbReference type="InterPro" id="IPR008707">
    <property type="entry name" value="B-propeller_PilY1"/>
</dbReference>
<dbReference type="GO" id="GO:0046872">
    <property type="term" value="F:metal ion binding"/>
    <property type="evidence" value="ECO:0007669"/>
    <property type="project" value="UniProtKB-KW"/>
</dbReference>
<dbReference type="EMBL" id="OBEN01000001">
    <property type="protein sequence ID" value="SNZ12206.1"/>
    <property type="molecule type" value="Genomic_DNA"/>
</dbReference>
<sequence length="1252" mass="135949">MRRLLFVLSLITLAFIRSPQVNAASMTNYCYVPPYVGQAVSPNVMLLIDVSGSMSWCAYNPKSDKSGCCSSSSGCGGTYTGTEEGYFDPSKVYRYNSSQGYWEETTGTPAACPKTQSGIDTNNIYQGNCLNFLYMSRIDLVRWALTGGTPDSCPQVNNKAPQNNIKNCDPETYGMPGSSVSCDSYGCILKSTTGVRVRVPWNRINSALLFQLKNLSFKPRMGVMFFSGYGVRGNASVYIGDFTGSNSYDALNPYKNTITAINQEYPSGSTPTAPALWDTYNYFAQQNPQYGGLKPQQGGGDQWRNPMYQCFDLNGDNQCQGSELKLVPCAKNFVILMTDGQWNIGGPPNNVGLACTIDYGFEQYSADPVVPAYWLHKKGFTNAPTGINSKVEAIYGIGLFLGGTGELSLKNVSMYGSFDTAGRNWPDGLSGYPQGTCNMDDCGYGKGSGCTPLPPSSPDWDKNSDGLPDTFYSASDANQIKNAILSAILDILKRVSSGSTVATLAGRSSVSQVVVQPYFLPSYVRSDGTQVSWLGFIKAFWVDTMQNLREDTNLNKVLNLAVDTIFQLFFDTNENQTKAAMITNISTCTTSGTKSINELAPVFDGGCYLANTNPSDRNIYYNKDGVLTSLTTGEASYFANIWKVCSNDPSVLCRNNGDCSGGGSCVSADASCIIRYLRGEDNPSGCNYPYIQRTRTVSVEDFCSALGMSGSKVWKLGDIISSSPAIAGPDPLMNYHFKYNDLSYYQYINSDQYKSRPVIAAISANDGMLHIFRIGYINQTGDPNNPISLVNSKTDSNNNLVGKEEFAFVPKSAIPYLLWYGNPNYCHVPTVDYRMMILDAKINNQWRTILVGAMGFGGKSIDTLAGTFSSSVFVLDLTDWLNNNLSGQPVLLWEKQLPDNTLTLSFPAVAKVGNNWYVLVGSGPTNIDSNTGETYISNAKIFVFNLNDGSLARTVNVPVSGASVAIGDIMPVDVNNDYTDDVAYFGVYGSGSSGGVFGALYRLNLSSWTVSQAFSFGSSPAPVFGAPNYTLDENGNFWVFFGTGKYLSNADKNITYTNYLVGFKDLYWNSTGSTTLSALTDVTGQTTAITPTSYSQMCICDSSGCGLRTVVTDAQGTIPPEVPVGWYIRLNNEAIYSQPMVFGGVVNVLSAVLPQDMCAMEGSSKLYSLYYKSGTPFPRPTVLSPYAIVGNQVQQSVDIGRGVPPFGQPFQITAGSGKEFQAFLQVSTGVIVKVPQQATSNYEGRFLLWIEK</sequence>
<dbReference type="SUPFAM" id="SSF53300">
    <property type="entry name" value="vWA-like"/>
    <property type="match status" value="1"/>
</dbReference>
<evidence type="ECO:0000256" key="2">
    <source>
        <dbReference type="ARBA" id="ARBA00022837"/>
    </source>
</evidence>
<organism evidence="5 6">
    <name type="scientific">Hydrogenobacter hydrogenophilus</name>
    <dbReference type="NCBI Taxonomy" id="35835"/>
    <lineage>
        <taxon>Bacteria</taxon>
        <taxon>Pseudomonadati</taxon>
        <taxon>Aquificota</taxon>
        <taxon>Aquificia</taxon>
        <taxon>Aquificales</taxon>
        <taxon>Aquificaceae</taxon>
        <taxon>Hydrogenobacter</taxon>
    </lineage>
</organism>
<evidence type="ECO:0000313" key="5">
    <source>
        <dbReference type="EMBL" id="SNZ12206.1"/>
    </source>
</evidence>
<evidence type="ECO:0000259" key="4">
    <source>
        <dbReference type="Pfam" id="PF05567"/>
    </source>
</evidence>
<name>A0A285NWD3_9AQUI</name>